<evidence type="ECO:0000313" key="16">
    <source>
        <dbReference type="Proteomes" id="UP001429580"/>
    </source>
</evidence>
<keyword evidence="5" id="KW-0808">Transferase</keyword>
<evidence type="ECO:0000256" key="12">
    <source>
        <dbReference type="SAM" id="Phobius"/>
    </source>
</evidence>
<dbReference type="InterPro" id="IPR003661">
    <property type="entry name" value="HisK_dim/P_dom"/>
</dbReference>
<dbReference type="InterPro" id="IPR003594">
    <property type="entry name" value="HATPase_dom"/>
</dbReference>
<dbReference type="InterPro" id="IPR036097">
    <property type="entry name" value="HisK_dim/P_sf"/>
</dbReference>
<dbReference type="Gene3D" id="3.30.565.10">
    <property type="entry name" value="Histidine kinase-like ATPase, C-terminal domain"/>
    <property type="match status" value="1"/>
</dbReference>
<dbReference type="EC" id="2.7.13.3" evidence="3"/>
<protein>
    <recommendedName>
        <fullName evidence="3">histidine kinase</fullName>
        <ecNumber evidence="3">2.7.13.3</ecNumber>
    </recommendedName>
</protein>
<evidence type="ECO:0000256" key="6">
    <source>
        <dbReference type="ARBA" id="ARBA00022692"/>
    </source>
</evidence>
<dbReference type="GO" id="GO:0016301">
    <property type="term" value="F:kinase activity"/>
    <property type="evidence" value="ECO:0007669"/>
    <property type="project" value="UniProtKB-KW"/>
</dbReference>
<feature type="region of interest" description="Disordered" evidence="11">
    <location>
        <begin position="374"/>
        <end position="394"/>
    </location>
</feature>
<dbReference type="CDD" id="cd00082">
    <property type="entry name" value="HisKA"/>
    <property type="match status" value="1"/>
</dbReference>
<dbReference type="PANTHER" id="PTHR45436:SF5">
    <property type="entry name" value="SENSOR HISTIDINE KINASE TRCS"/>
    <property type="match status" value="1"/>
</dbReference>
<dbReference type="EMBL" id="JAASQI010000011">
    <property type="protein sequence ID" value="NIJ59851.1"/>
    <property type="molecule type" value="Genomic_DNA"/>
</dbReference>
<dbReference type="Gene3D" id="1.10.287.130">
    <property type="match status" value="1"/>
</dbReference>
<evidence type="ECO:0000256" key="7">
    <source>
        <dbReference type="ARBA" id="ARBA00022777"/>
    </source>
</evidence>
<organism evidence="15 16">
    <name type="scientific">Pseudochelatococcus lubricantis</name>
    <dbReference type="NCBI Taxonomy" id="1538102"/>
    <lineage>
        <taxon>Bacteria</taxon>
        <taxon>Pseudomonadati</taxon>
        <taxon>Pseudomonadota</taxon>
        <taxon>Alphaproteobacteria</taxon>
        <taxon>Hyphomicrobiales</taxon>
        <taxon>Chelatococcaceae</taxon>
        <taxon>Pseudochelatococcus</taxon>
    </lineage>
</organism>
<keyword evidence="4" id="KW-0597">Phosphoprotein</keyword>
<dbReference type="InterPro" id="IPR050428">
    <property type="entry name" value="TCS_sensor_his_kinase"/>
</dbReference>
<keyword evidence="6 12" id="KW-0812">Transmembrane</keyword>
<evidence type="ECO:0000259" key="13">
    <source>
        <dbReference type="PROSITE" id="PS50109"/>
    </source>
</evidence>
<evidence type="ECO:0000256" key="11">
    <source>
        <dbReference type="SAM" id="MobiDB-lite"/>
    </source>
</evidence>
<evidence type="ECO:0000256" key="10">
    <source>
        <dbReference type="ARBA" id="ARBA00023136"/>
    </source>
</evidence>
<evidence type="ECO:0000256" key="2">
    <source>
        <dbReference type="ARBA" id="ARBA00004370"/>
    </source>
</evidence>
<keyword evidence="8 12" id="KW-1133">Transmembrane helix</keyword>
<dbReference type="InterPro" id="IPR003660">
    <property type="entry name" value="HAMP_dom"/>
</dbReference>
<evidence type="ECO:0000313" key="15">
    <source>
        <dbReference type="EMBL" id="NIJ59851.1"/>
    </source>
</evidence>
<sequence length="456" mass="49494">MQIARSLRLRLLAFAVVVLAATMVLTGLGLTALFTRHLERRVGQELDTHLRQLIGAVRFDAEGRMSLMREPADPRFMRVLGGLYWQVEDRTDDQFIASRSLWNEMLALPVEPSPQGGVEVSRITGPRNSILIVHERAIVIAVQGVDRLIRVSVAIDRAEIEPLLAGFARDLVVALGILSTVLLAGFAIQIRAGLKPLYTVRNALGDIRSGAATRLATDVPEEVAPLVEEINALLAAQERELGRARDRAADLAHGLRTPLTALAGDVRRLHDRGEVSIARDISEIVQSMSRHVDRELARARIRHGGPGAATPLARTVDDLIRTLERTPDGERVRFENTVPTEMKVTIDPQDLNEMLGNLMENAARHAQSRVRISAATGKDAQSISVEDDGPGLQDPERATAALRGVKLDINGPGAGLGLAIVQDIANAYNAELKLGSAEPGGLAAEIWIPLTHAARR</sequence>
<comment type="subcellular location">
    <subcellularLocation>
        <location evidence="2">Membrane</location>
    </subcellularLocation>
</comment>
<keyword evidence="10 12" id="KW-0472">Membrane</keyword>
<evidence type="ECO:0000259" key="14">
    <source>
        <dbReference type="PROSITE" id="PS50885"/>
    </source>
</evidence>
<proteinExistence type="predicted"/>
<evidence type="ECO:0000256" key="8">
    <source>
        <dbReference type="ARBA" id="ARBA00022989"/>
    </source>
</evidence>
<keyword evidence="7 15" id="KW-0418">Kinase</keyword>
<evidence type="ECO:0000256" key="3">
    <source>
        <dbReference type="ARBA" id="ARBA00012438"/>
    </source>
</evidence>
<name>A0ABX0V406_9HYPH</name>
<comment type="caution">
    <text evidence="15">The sequence shown here is derived from an EMBL/GenBank/DDBJ whole genome shotgun (WGS) entry which is preliminary data.</text>
</comment>
<reference evidence="15 16" key="1">
    <citation type="submission" date="2020-03" db="EMBL/GenBank/DDBJ databases">
        <title>Genomic Encyclopedia of Type Strains, Phase IV (KMG-IV): sequencing the most valuable type-strain genomes for metagenomic binning, comparative biology and taxonomic classification.</title>
        <authorList>
            <person name="Goeker M."/>
        </authorList>
    </citation>
    <scope>NUCLEOTIDE SEQUENCE [LARGE SCALE GENOMIC DNA]</scope>
    <source>
        <strain evidence="15 16">DSM 103870</strain>
    </source>
</reference>
<dbReference type="InterPro" id="IPR005467">
    <property type="entry name" value="His_kinase_dom"/>
</dbReference>
<dbReference type="PANTHER" id="PTHR45436">
    <property type="entry name" value="SENSOR HISTIDINE KINASE YKOH"/>
    <property type="match status" value="1"/>
</dbReference>
<evidence type="ECO:0000256" key="4">
    <source>
        <dbReference type="ARBA" id="ARBA00022553"/>
    </source>
</evidence>
<dbReference type="InterPro" id="IPR004358">
    <property type="entry name" value="Sig_transdc_His_kin-like_C"/>
</dbReference>
<dbReference type="SMART" id="SM00387">
    <property type="entry name" value="HATPase_c"/>
    <property type="match status" value="1"/>
</dbReference>
<dbReference type="RefSeq" id="WP_166955654.1">
    <property type="nucleotide sequence ID" value="NZ_JAASQI010000011.1"/>
</dbReference>
<evidence type="ECO:0000256" key="9">
    <source>
        <dbReference type="ARBA" id="ARBA00023012"/>
    </source>
</evidence>
<keyword evidence="9" id="KW-0902">Two-component regulatory system</keyword>
<accession>A0ABX0V406</accession>
<dbReference type="SUPFAM" id="SSF55874">
    <property type="entry name" value="ATPase domain of HSP90 chaperone/DNA topoisomerase II/histidine kinase"/>
    <property type="match status" value="1"/>
</dbReference>
<feature type="domain" description="HAMP" evidence="14">
    <location>
        <begin position="191"/>
        <end position="242"/>
    </location>
</feature>
<dbReference type="PROSITE" id="PS50885">
    <property type="entry name" value="HAMP"/>
    <property type="match status" value="1"/>
</dbReference>
<gene>
    <name evidence="15" type="ORF">FHS82_003712</name>
</gene>
<dbReference type="InterPro" id="IPR036890">
    <property type="entry name" value="HATPase_C_sf"/>
</dbReference>
<feature type="domain" description="Histidine kinase" evidence="13">
    <location>
        <begin position="250"/>
        <end position="452"/>
    </location>
</feature>
<comment type="catalytic activity">
    <reaction evidence="1">
        <text>ATP + protein L-histidine = ADP + protein N-phospho-L-histidine.</text>
        <dbReference type="EC" id="2.7.13.3"/>
    </reaction>
</comment>
<dbReference type="PROSITE" id="PS50109">
    <property type="entry name" value="HIS_KIN"/>
    <property type="match status" value="1"/>
</dbReference>
<dbReference type="PRINTS" id="PR00344">
    <property type="entry name" value="BCTRLSENSOR"/>
</dbReference>
<dbReference type="Pfam" id="PF02518">
    <property type="entry name" value="HATPase_c"/>
    <property type="match status" value="1"/>
</dbReference>
<keyword evidence="16" id="KW-1185">Reference proteome</keyword>
<evidence type="ECO:0000256" key="5">
    <source>
        <dbReference type="ARBA" id="ARBA00022679"/>
    </source>
</evidence>
<feature type="transmembrane region" description="Helical" evidence="12">
    <location>
        <begin position="12"/>
        <end position="34"/>
    </location>
</feature>
<dbReference type="Proteomes" id="UP001429580">
    <property type="component" value="Unassembled WGS sequence"/>
</dbReference>
<dbReference type="SUPFAM" id="SSF47384">
    <property type="entry name" value="Homodimeric domain of signal transducing histidine kinase"/>
    <property type="match status" value="1"/>
</dbReference>
<evidence type="ECO:0000256" key="1">
    <source>
        <dbReference type="ARBA" id="ARBA00000085"/>
    </source>
</evidence>